<dbReference type="Gene3D" id="1.25.40.850">
    <property type="match status" value="1"/>
</dbReference>
<evidence type="ECO:0000313" key="6">
    <source>
        <dbReference type="EMBL" id="NXA05029.1"/>
    </source>
</evidence>
<dbReference type="PANTHER" id="PTHR11679">
    <property type="entry name" value="VESICLE PROTEIN SORTING-ASSOCIATED"/>
    <property type="match status" value="1"/>
</dbReference>
<dbReference type="InterPro" id="IPR027482">
    <property type="entry name" value="Sec1-like_dom2"/>
</dbReference>
<accession>A0A7K7SKH7</accession>
<dbReference type="GO" id="GO:0015031">
    <property type="term" value="P:protein transport"/>
    <property type="evidence" value="ECO:0007669"/>
    <property type="project" value="UniProtKB-KW"/>
</dbReference>
<dbReference type="Pfam" id="PF00995">
    <property type="entry name" value="Sec1"/>
    <property type="match status" value="1"/>
</dbReference>
<organism evidence="6 7">
    <name type="scientific">Sapayoa aenigma</name>
    <name type="common">broad-billed sapayoa</name>
    <dbReference type="NCBI Taxonomy" id="239371"/>
    <lineage>
        <taxon>Eukaryota</taxon>
        <taxon>Metazoa</taxon>
        <taxon>Chordata</taxon>
        <taxon>Craniata</taxon>
        <taxon>Vertebrata</taxon>
        <taxon>Euteleostomi</taxon>
        <taxon>Archelosauria</taxon>
        <taxon>Archosauria</taxon>
        <taxon>Dinosauria</taxon>
        <taxon>Saurischia</taxon>
        <taxon>Theropoda</taxon>
        <taxon>Coelurosauria</taxon>
        <taxon>Aves</taxon>
        <taxon>Neognathae</taxon>
        <taxon>Neoaves</taxon>
        <taxon>Telluraves</taxon>
        <taxon>Australaves</taxon>
        <taxon>Passeriformes</taxon>
        <taxon>Tyrannidae</taxon>
        <taxon>Sapayoa</taxon>
    </lineage>
</organism>
<dbReference type="GO" id="GO:0016192">
    <property type="term" value="P:vesicle-mediated transport"/>
    <property type="evidence" value="ECO:0007669"/>
    <property type="project" value="InterPro"/>
</dbReference>
<dbReference type="AlphaFoldDB" id="A0A7K7SKH7"/>
<dbReference type="Gene3D" id="3.90.830.10">
    <property type="entry name" value="Syntaxin Binding Protein 1, Chain A, domain 2"/>
    <property type="match status" value="1"/>
</dbReference>
<evidence type="ECO:0000256" key="2">
    <source>
        <dbReference type="ARBA" id="ARBA00004630"/>
    </source>
</evidence>
<dbReference type="Gene3D" id="3.40.50.1910">
    <property type="match status" value="1"/>
</dbReference>
<feature type="non-terminal residue" evidence="6">
    <location>
        <position position="1"/>
    </location>
</feature>
<dbReference type="SUPFAM" id="SSF56815">
    <property type="entry name" value="Sec1/munc18-like (SM) proteins"/>
    <property type="match status" value="1"/>
</dbReference>
<dbReference type="GO" id="GO:0031902">
    <property type="term" value="C:late endosome membrane"/>
    <property type="evidence" value="ECO:0007669"/>
    <property type="project" value="UniProtKB-SubCell"/>
</dbReference>
<keyword evidence="4" id="KW-0813">Transport</keyword>
<dbReference type="EMBL" id="VZSY01000040">
    <property type="protein sequence ID" value="NXA05029.1"/>
    <property type="molecule type" value="Genomic_DNA"/>
</dbReference>
<gene>
    <name evidence="6" type="primary">Vps33b</name>
    <name evidence="6" type="ORF">SAPAEN_R06329</name>
</gene>
<proteinExistence type="inferred from homology"/>
<evidence type="ECO:0000256" key="3">
    <source>
        <dbReference type="ARBA" id="ARBA00009884"/>
    </source>
</evidence>
<evidence type="ECO:0000256" key="1">
    <source>
        <dbReference type="ARBA" id="ARBA00004492"/>
    </source>
</evidence>
<dbReference type="Gene3D" id="3.40.50.2060">
    <property type="match status" value="1"/>
</dbReference>
<dbReference type="OrthoDB" id="10262528at2759"/>
<evidence type="ECO:0000313" key="7">
    <source>
        <dbReference type="Proteomes" id="UP000589485"/>
    </source>
</evidence>
<dbReference type="FunFam" id="1.25.40.850:FF:000001">
    <property type="entry name" value="vacuolar protein sorting-associated protein 33B isoform X1"/>
    <property type="match status" value="1"/>
</dbReference>
<dbReference type="GO" id="GO:0005765">
    <property type="term" value="C:lysosomal membrane"/>
    <property type="evidence" value="ECO:0007669"/>
    <property type="project" value="UniProtKB-SubCell"/>
</dbReference>
<protein>
    <submittedName>
        <fullName evidence="6">VP33B protein</fullName>
    </submittedName>
</protein>
<dbReference type="Proteomes" id="UP000589485">
    <property type="component" value="Unassembled WGS sequence"/>
</dbReference>
<sequence length="642" mass="72884">MAFAGRRDAPEPPDFGILKRLARDQLVYLLEQLPGKKDLFIEADLMSPLDRIANVSILKHDVDKLYKVETRPAPGASDQFCFLVRPRVRTMRFIADIVNADKMSGRTRKYKIIFSPQKFYACEMVLEEEGIFGDVTCDEWSFYLLPLDEDIISMELPEFFHDYFLEGDHRWINPVARALQLLNSLYGPFGKAYGIGRCAKMSHELWRDLEEESEAEGQGRKPEIGHIFLMDRDVDYVTALCSQVVYEGLVDDTFRIKCGGVDFGPEVTSSDKSIKVLLNSQDKVFSQIRNEHFSSVFGFLSQKSRNLQAQYDVSVTLHAGPTALPLHSQASLMLSSLQRRRGMDIKQMKDFVSQELKGLKQEHRLLSLHIGACESIMKKKTKQDFQETIKAEHSLLEGFDIRESTSFIEEHIDRQVSPIESLRLMCLLSITENGLIPKDYRSLKTQYLQSYGPEHLLTFHNLKRIGLLTEQSAGETLTAVESKVSKLVTDRAAGKITDAFNSLARKSNFRAISKKLGLIPRLDNEYDLKMPQDMAYVFGGAYVPLSCKIIEQVLERRGWQGLEEIVRLLNGNEFSVSDSAVEDNPAWESQRVILIVFLGGCTFSEIAALRFLGKERGCKFIFLTTAITNSARMMEAMIEAKA</sequence>
<keyword evidence="5" id="KW-0653">Protein transport</keyword>
<dbReference type="InterPro" id="IPR043127">
    <property type="entry name" value="Sec-1-like_dom3a"/>
</dbReference>
<comment type="similarity">
    <text evidence="3">Belongs to the STXBP/unc-18/SEC1 family.</text>
</comment>
<reference evidence="6 7" key="1">
    <citation type="submission" date="2019-09" db="EMBL/GenBank/DDBJ databases">
        <title>Bird 10,000 Genomes (B10K) Project - Family phase.</title>
        <authorList>
            <person name="Zhang G."/>
        </authorList>
    </citation>
    <scope>NUCLEOTIDE SEQUENCE [LARGE SCALE GENOMIC DNA]</scope>
    <source>
        <strain evidence="6">B10K-DU-030-41</strain>
        <tissue evidence="6">Muscle</tissue>
    </source>
</reference>
<dbReference type="InterPro" id="IPR043154">
    <property type="entry name" value="Sec-1-like_dom1"/>
</dbReference>
<dbReference type="InterPro" id="IPR036045">
    <property type="entry name" value="Sec1-like_sf"/>
</dbReference>
<comment type="subcellular location">
    <subcellularLocation>
        <location evidence="1">Late endosome membrane</location>
        <topology evidence="1">Peripheral membrane protein</topology>
        <orientation evidence="1">Cytoplasmic side</orientation>
    </subcellularLocation>
    <subcellularLocation>
        <location evidence="2">Lysosome membrane</location>
        <topology evidence="2">Peripheral membrane protein</topology>
        <orientation evidence="2">Cytoplasmic side</orientation>
    </subcellularLocation>
</comment>
<feature type="non-terminal residue" evidence="6">
    <location>
        <position position="642"/>
    </location>
</feature>
<dbReference type="InterPro" id="IPR001619">
    <property type="entry name" value="Sec1-like"/>
</dbReference>
<evidence type="ECO:0000256" key="4">
    <source>
        <dbReference type="ARBA" id="ARBA00022448"/>
    </source>
</evidence>
<evidence type="ECO:0000256" key="5">
    <source>
        <dbReference type="ARBA" id="ARBA00022927"/>
    </source>
</evidence>
<keyword evidence="7" id="KW-1185">Reference proteome</keyword>
<comment type="caution">
    <text evidence="6">The sequence shown here is derived from an EMBL/GenBank/DDBJ whole genome shotgun (WGS) entry which is preliminary data.</text>
</comment>
<name>A0A7K7SKH7_9TYRA</name>
<dbReference type="InterPro" id="IPR043155">
    <property type="entry name" value="VPS33_dom3b"/>
</dbReference>